<evidence type="ECO:0000313" key="1">
    <source>
        <dbReference type="EMBL" id="MCL9808937.1"/>
    </source>
</evidence>
<comment type="caution">
    <text evidence="1">The sequence shown here is derived from an EMBL/GenBank/DDBJ whole genome shotgun (WGS) entry which is preliminary data.</text>
</comment>
<gene>
    <name evidence="1" type="ORF">NAT50_06140</name>
</gene>
<sequence length="134" mass="16019">MKKQLTILLWVLFFGATLQAQVYRFEVSGVSMSVKQKRTWSEFTPFKPARFVASLNTPKNYIAIYSEIEQYFKIQKYYDEKQENGKQILGFDCVDLNGETCYIEIQTRKKENMSQLYINYNDRVLVYNMKYLKK</sequence>
<dbReference type="EMBL" id="JAMLJM010000003">
    <property type="protein sequence ID" value="MCL9808937.1"/>
    <property type="molecule type" value="Genomic_DNA"/>
</dbReference>
<dbReference type="Proteomes" id="UP001317191">
    <property type="component" value="Unassembled WGS sequence"/>
</dbReference>
<keyword evidence="2" id="KW-1185">Reference proteome</keyword>
<reference evidence="1 2" key="1">
    <citation type="submission" date="2022-05" db="EMBL/GenBank/DDBJ databases">
        <title>Flavobacterium sp., isolated from activated sludge.</title>
        <authorList>
            <person name="Ran Q."/>
        </authorList>
    </citation>
    <scope>NUCLEOTIDE SEQUENCE [LARGE SCALE GENOMIC DNA]</scope>
    <source>
        <strain evidence="1 2">HXWNR70</strain>
    </source>
</reference>
<proteinExistence type="predicted"/>
<name>A0ABT0TN88_9FLAO</name>
<evidence type="ECO:0000313" key="2">
    <source>
        <dbReference type="Proteomes" id="UP001317191"/>
    </source>
</evidence>
<evidence type="ECO:0008006" key="3">
    <source>
        <dbReference type="Google" id="ProtNLM"/>
    </source>
</evidence>
<dbReference type="RefSeq" id="WP_250592337.1">
    <property type="nucleotide sequence ID" value="NZ_JAMLJM010000003.1"/>
</dbReference>
<protein>
    <recommendedName>
        <fullName evidence="3">DUF4468 domain-containing protein</fullName>
    </recommendedName>
</protein>
<organism evidence="1 2">
    <name type="scientific">Flavobacterium luminosum</name>
    <dbReference type="NCBI Taxonomy" id="2949086"/>
    <lineage>
        <taxon>Bacteria</taxon>
        <taxon>Pseudomonadati</taxon>
        <taxon>Bacteroidota</taxon>
        <taxon>Flavobacteriia</taxon>
        <taxon>Flavobacteriales</taxon>
        <taxon>Flavobacteriaceae</taxon>
        <taxon>Flavobacterium</taxon>
    </lineage>
</organism>
<accession>A0ABT0TN88</accession>